<dbReference type="Proteomes" id="UP000614915">
    <property type="component" value="Unassembled WGS sequence"/>
</dbReference>
<feature type="transmembrane region" description="Helical" evidence="2">
    <location>
        <begin position="110"/>
        <end position="130"/>
    </location>
</feature>
<name>A0ABS0JQP7_9ACTN</name>
<evidence type="ECO:0008006" key="5">
    <source>
        <dbReference type="Google" id="ProtNLM"/>
    </source>
</evidence>
<comment type="caution">
    <text evidence="3">The sequence shown here is derived from an EMBL/GenBank/DDBJ whole genome shotgun (WGS) entry which is preliminary data.</text>
</comment>
<evidence type="ECO:0000256" key="1">
    <source>
        <dbReference type="SAM" id="MobiDB-lite"/>
    </source>
</evidence>
<keyword evidence="2" id="KW-0472">Membrane</keyword>
<proteinExistence type="predicted"/>
<evidence type="ECO:0000313" key="4">
    <source>
        <dbReference type="Proteomes" id="UP000614915"/>
    </source>
</evidence>
<feature type="transmembrane region" description="Helical" evidence="2">
    <location>
        <begin position="12"/>
        <end position="33"/>
    </location>
</feature>
<feature type="transmembrane region" description="Helical" evidence="2">
    <location>
        <begin position="85"/>
        <end position="104"/>
    </location>
</feature>
<evidence type="ECO:0000256" key="2">
    <source>
        <dbReference type="SAM" id="Phobius"/>
    </source>
</evidence>
<gene>
    <name evidence="3" type="ORF">IW248_005659</name>
</gene>
<feature type="compositionally biased region" description="Low complexity" evidence="1">
    <location>
        <begin position="144"/>
        <end position="175"/>
    </location>
</feature>
<protein>
    <recommendedName>
        <fullName evidence="5">DUF2637 domain-containing protein</fullName>
    </recommendedName>
</protein>
<accession>A0ABS0JQP7</accession>
<sequence>MTAPTPKSPFIARLQDGVLVLIVLLVGAMAGAASFNHVHDWTISNSPTGTADWFGWANAVITELIPIAAMIVIIRRRKTGGPIGYPMFLLIAAVGLSLTAQLAVAKPTVFGWMVSALPALAFFALSKLVFTATRPTNHVPAPVPATSAPASSPDITADAKVRPAAATTATAPTEEITTDEPATEAKKNTPAIAAPQTTPTEDIPAPATPPAAPAIPAVKPAPALLSGARIVADAHAKAHGEPITPGQLAVRLRVPTQTAADILMALTTQPTINDKHHNGTAVGASA</sequence>
<keyword evidence="4" id="KW-1185">Reference proteome</keyword>
<feature type="region of interest" description="Disordered" evidence="1">
    <location>
        <begin position="140"/>
        <end position="215"/>
    </location>
</feature>
<dbReference type="RefSeq" id="WP_231396469.1">
    <property type="nucleotide sequence ID" value="NZ_JADOTX010000001.1"/>
</dbReference>
<feature type="compositionally biased region" description="Low complexity" evidence="1">
    <location>
        <begin position="189"/>
        <end position="200"/>
    </location>
</feature>
<organism evidence="3 4">
    <name type="scientific">Micromonospora ureilytica</name>
    <dbReference type="NCBI Taxonomy" id="709868"/>
    <lineage>
        <taxon>Bacteria</taxon>
        <taxon>Bacillati</taxon>
        <taxon>Actinomycetota</taxon>
        <taxon>Actinomycetes</taxon>
        <taxon>Micromonosporales</taxon>
        <taxon>Micromonosporaceae</taxon>
        <taxon>Micromonospora</taxon>
    </lineage>
</organism>
<feature type="transmembrane region" description="Helical" evidence="2">
    <location>
        <begin position="53"/>
        <end position="73"/>
    </location>
</feature>
<keyword evidence="2" id="KW-0812">Transmembrane</keyword>
<dbReference type="EMBL" id="JADOTX010000001">
    <property type="protein sequence ID" value="MBG6069372.1"/>
    <property type="molecule type" value="Genomic_DNA"/>
</dbReference>
<reference evidence="3 4" key="1">
    <citation type="submission" date="2020-11" db="EMBL/GenBank/DDBJ databases">
        <title>Sequencing the genomes of 1000 actinobacteria strains.</title>
        <authorList>
            <person name="Klenk H.-P."/>
        </authorList>
    </citation>
    <scope>NUCLEOTIDE SEQUENCE [LARGE SCALE GENOMIC DNA]</scope>
    <source>
        <strain evidence="3 4">DSM 101692</strain>
    </source>
</reference>
<evidence type="ECO:0000313" key="3">
    <source>
        <dbReference type="EMBL" id="MBG6069372.1"/>
    </source>
</evidence>
<keyword evidence="2" id="KW-1133">Transmembrane helix</keyword>